<organism evidence="2 3">
    <name type="scientific">Mesorhabditis belari</name>
    <dbReference type="NCBI Taxonomy" id="2138241"/>
    <lineage>
        <taxon>Eukaryota</taxon>
        <taxon>Metazoa</taxon>
        <taxon>Ecdysozoa</taxon>
        <taxon>Nematoda</taxon>
        <taxon>Chromadorea</taxon>
        <taxon>Rhabditida</taxon>
        <taxon>Rhabditina</taxon>
        <taxon>Rhabditomorpha</taxon>
        <taxon>Rhabditoidea</taxon>
        <taxon>Rhabditidae</taxon>
        <taxon>Mesorhabditinae</taxon>
        <taxon>Mesorhabditis</taxon>
    </lineage>
</organism>
<feature type="region of interest" description="Disordered" evidence="1">
    <location>
        <begin position="133"/>
        <end position="158"/>
    </location>
</feature>
<dbReference type="Proteomes" id="UP000887575">
    <property type="component" value="Unassembled WGS sequence"/>
</dbReference>
<evidence type="ECO:0000313" key="2">
    <source>
        <dbReference type="Proteomes" id="UP000887575"/>
    </source>
</evidence>
<name>A0AAF3EJN7_9BILA</name>
<reference evidence="3" key="1">
    <citation type="submission" date="2024-02" db="UniProtKB">
        <authorList>
            <consortium name="WormBaseParasite"/>
        </authorList>
    </citation>
    <scope>IDENTIFICATION</scope>
</reference>
<evidence type="ECO:0000313" key="3">
    <source>
        <dbReference type="WBParaSite" id="MBELARI_LOCUS1424"/>
    </source>
</evidence>
<keyword evidence="2" id="KW-1185">Reference proteome</keyword>
<dbReference type="AlphaFoldDB" id="A0AAF3EJN7"/>
<sequence length="158" mass="18468">MYRLQAISCVSEKGGAKLRTRNKLGRLKYKRSQLSQKCQVFAGMSEDQRETTPTTALIISECDPDAEKEQKDPFPEIFQKDIDKYERLMEALAHIRKEALLAYHANKGQKRRLRQHLSQAKLFISEYRKELQPSSMPIKEKRVRKEETKDSMLPKDVL</sequence>
<protein>
    <submittedName>
        <fullName evidence="3">Uncharacterized protein</fullName>
    </submittedName>
</protein>
<evidence type="ECO:0000256" key="1">
    <source>
        <dbReference type="SAM" id="MobiDB-lite"/>
    </source>
</evidence>
<proteinExistence type="predicted"/>
<dbReference type="WBParaSite" id="MBELARI_LOCUS1424">
    <property type="protein sequence ID" value="MBELARI_LOCUS1424"/>
    <property type="gene ID" value="MBELARI_LOCUS1424"/>
</dbReference>
<accession>A0AAF3EJN7</accession>
<feature type="compositionally biased region" description="Basic and acidic residues" evidence="1">
    <location>
        <begin position="138"/>
        <end position="158"/>
    </location>
</feature>